<feature type="compositionally biased region" description="Basic residues" evidence="10">
    <location>
        <begin position="149"/>
        <end position="168"/>
    </location>
</feature>
<dbReference type="GO" id="GO:0005694">
    <property type="term" value="C:chromosome"/>
    <property type="evidence" value="ECO:0007669"/>
    <property type="project" value="UniProtKB-SubCell"/>
</dbReference>
<dbReference type="Gramene" id="GBG69758">
    <property type="protein sequence ID" value="GBG69758"/>
    <property type="gene ID" value="CBR_g4589"/>
</dbReference>
<evidence type="ECO:0000256" key="5">
    <source>
        <dbReference type="ARBA" id="ARBA00022553"/>
    </source>
</evidence>
<comment type="function">
    <text evidence="9">Required for proper chromosome segregation during mitosis and error-free mitotic progression.</text>
</comment>
<evidence type="ECO:0000256" key="3">
    <source>
        <dbReference type="ARBA" id="ARBA00016738"/>
    </source>
</evidence>
<feature type="compositionally biased region" description="Basic and acidic residues" evidence="10">
    <location>
        <begin position="102"/>
        <end position="116"/>
    </location>
</feature>
<keyword evidence="6" id="KW-0164">Citrullination</keyword>
<evidence type="ECO:0000313" key="11">
    <source>
        <dbReference type="EMBL" id="GBG69758.1"/>
    </source>
</evidence>
<dbReference type="AlphaFoldDB" id="A0A388KIB8"/>
<evidence type="ECO:0000256" key="10">
    <source>
        <dbReference type="SAM" id="MobiDB-lite"/>
    </source>
</evidence>
<feature type="compositionally biased region" description="Basic and acidic residues" evidence="10">
    <location>
        <begin position="124"/>
        <end position="135"/>
    </location>
</feature>
<evidence type="ECO:0000256" key="7">
    <source>
        <dbReference type="ARBA" id="ARBA00023054"/>
    </source>
</evidence>
<dbReference type="PANTHER" id="PTHR13557">
    <property type="entry name" value="COILED-COIL DOMAIN-CONTAINING PROTEIN 86"/>
    <property type="match status" value="1"/>
</dbReference>
<accession>A0A388KIB8</accession>
<dbReference type="GO" id="GO:0005730">
    <property type="term" value="C:nucleolus"/>
    <property type="evidence" value="ECO:0007669"/>
    <property type="project" value="UniProtKB-SubCell"/>
</dbReference>
<reference evidence="11 12" key="1">
    <citation type="journal article" date="2018" name="Cell">
        <title>The Chara Genome: Secondary Complexity and Implications for Plant Terrestrialization.</title>
        <authorList>
            <person name="Nishiyama T."/>
            <person name="Sakayama H."/>
            <person name="Vries J.D."/>
            <person name="Buschmann H."/>
            <person name="Saint-Marcoux D."/>
            <person name="Ullrich K.K."/>
            <person name="Haas F.B."/>
            <person name="Vanderstraeten L."/>
            <person name="Becker D."/>
            <person name="Lang D."/>
            <person name="Vosolsobe S."/>
            <person name="Rombauts S."/>
            <person name="Wilhelmsson P.K.I."/>
            <person name="Janitza P."/>
            <person name="Kern R."/>
            <person name="Heyl A."/>
            <person name="Rumpler F."/>
            <person name="Villalobos L.I.A.C."/>
            <person name="Clay J.M."/>
            <person name="Skokan R."/>
            <person name="Toyoda A."/>
            <person name="Suzuki Y."/>
            <person name="Kagoshima H."/>
            <person name="Schijlen E."/>
            <person name="Tajeshwar N."/>
            <person name="Catarino B."/>
            <person name="Hetherington A.J."/>
            <person name="Saltykova A."/>
            <person name="Bonnot C."/>
            <person name="Breuninger H."/>
            <person name="Symeonidi A."/>
            <person name="Radhakrishnan G.V."/>
            <person name="Van Nieuwerburgh F."/>
            <person name="Deforce D."/>
            <person name="Chang C."/>
            <person name="Karol K.G."/>
            <person name="Hedrich R."/>
            <person name="Ulvskov P."/>
            <person name="Glockner G."/>
            <person name="Delwiche C.F."/>
            <person name="Petrasek J."/>
            <person name="Van de Peer Y."/>
            <person name="Friml J."/>
            <person name="Beilby M."/>
            <person name="Dolan L."/>
            <person name="Kohara Y."/>
            <person name="Sugano S."/>
            <person name="Fujiyama A."/>
            <person name="Delaux P.-M."/>
            <person name="Quint M."/>
            <person name="TheiBen G."/>
            <person name="Hagemann M."/>
            <person name="Harholt J."/>
            <person name="Dunand C."/>
            <person name="Zachgo S."/>
            <person name="Langdale J."/>
            <person name="Maumus F."/>
            <person name="Straeten D.V.D."/>
            <person name="Gould S.B."/>
            <person name="Rensing S.A."/>
        </authorList>
    </citation>
    <scope>NUCLEOTIDE SEQUENCE [LARGE SCALE GENOMIC DNA]</scope>
    <source>
        <strain evidence="11 12">S276</strain>
    </source>
</reference>
<organism evidence="11 12">
    <name type="scientific">Chara braunii</name>
    <name type="common">Braun's stonewort</name>
    <dbReference type="NCBI Taxonomy" id="69332"/>
    <lineage>
        <taxon>Eukaryota</taxon>
        <taxon>Viridiplantae</taxon>
        <taxon>Streptophyta</taxon>
        <taxon>Charophyceae</taxon>
        <taxon>Charales</taxon>
        <taxon>Characeae</taxon>
        <taxon>Chara</taxon>
    </lineage>
</organism>
<dbReference type="EMBL" id="BFEA01000120">
    <property type="protein sequence ID" value="GBG69758.1"/>
    <property type="molecule type" value="Genomic_DNA"/>
</dbReference>
<keyword evidence="7" id="KW-0175">Coiled coil</keyword>
<evidence type="ECO:0000256" key="8">
    <source>
        <dbReference type="ARBA" id="ARBA00023242"/>
    </source>
</evidence>
<evidence type="ECO:0000256" key="6">
    <source>
        <dbReference type="ARBA" id="ARBA00022934"/>
    </source>
</evidence>
<feature type="compositionally biased region" description="Polar residues" evidence="10">
    <location>
        <begin position="78"/>
        <end position="88"/>
    </location>
</feature>
<proteinExistence type="predicted"/>
<keyword evidence="8" id="KW-0539">Nucleus</keyword>
<dbReference type="OrthoDB" id="781329at2759"/>
<dbReference type="PANTHER" id="PTHR13557:SF1">
    <property type="entry name" value="COILED-COIL DOMAIN-CONTAINING PROTEIN 86"/>
    <property type="match status" value="1"/>
</dbReference>
<feature type="region of interest" description="Disordered" evidence="10">
    <location>
        <begin position="102"/>
        <end position="168"/>
    </location>
</feature>
<comment type="subcellular location">
    <subcellularLocation>
        <location evidence="1">Chromosome</location>
    </subcellularLocation>
    <subcellularLocation>
        <location evidence="2">Nucleus</location>
        <location evidence="2">Nucleolus</location>
    </subcellularLocation>
</comment>
<evidence type="ECO:0000313" key="12">
    <source>
        <dbReference type="Proteomes" id="UP000265515"/>
    </source>
</evidence>
<keyword evidence="4" id="KW-0158">Chromosome</keyword>
<keyword evidence="5" id="KW-0597">Phosphoprotein</keyword>
<sequence>MVDFRGLDEGLGHRQKRKREFEKLEEDLQAAKRIAVPMDEGAGKAEIEKVLSRTDPKTLGGMVSGRKWKVAATTRTSALGRSKPLQTSWDEKMRQKDVKKMFQERKSALKEDIRSRKQEKRRKKEEFMKRKEENTLKSAPVQKISNPKTTKKMMKSKNKRKQLQKVAE</sequence>
<evidence type="ECO:0000256" key="9">
    <source>
        <dbReference type="ARBA" id="ARBA00093307"/>
    </source>
</evidence>
<gene>
    <name evidence="11" type="ORF">CBR_g4589</name>
</gene>
<feature type="region of interest" description="Disordered" evidence="10">
    <location>
        <begin position="78"/>
        <end position="97"/>
    </location>
</feature>
<protein>
    <recommendedName>
        <fullName evidence="3">Coiled-coil domain-containing protein 86</fullName>
    </recommendedName>
</protein>
<comment type="caution">
    <text evidence="11">The sequence shown here is derived from an EMBL/GenBank/DDBJ whole genome shotgun (WGS) entry which is preliminary data.</text>
</comment>
<name>A0A388KIB8_CHABU</name>
<dbReference type="OMA" id="CTIDFRT"/>
<evidence type="ECO:0000256" key="2">
    <source>
        <dbReference type="ARBA" id="ARBA00004604"/>
    </source>
</evidence>
<dbReference type="Proteomes" id="UP000265515">
    <property type="component" value="Unassembled WGS sequence"/>
</dbReference>
<keyword evidence="12" id="KW-1185">Reference proteome</keyword>
<evidence type="ECO:0000256" key="4">
    <source>
        <dbReference type="ARBA" id="ARBA00022454"/>
    </source>
</evidence>
<evidence type="ECO:0000256" key="1">
    <source>
        <dbReference type="ARBA" id="ARBA00004286"/>
    </source>
</evidence>
<dbReference type="InterPro" id="IPR026570">
    <property type="entry name" value="CCDC86"/>
</dbReference>